<sequence>MTAQRRHHDAHPYSFILAQIFIPAQFRTHGSRLWARVAPQHQTCRAPKALNQVTPR</sequence>
<gene>
    <name evidence="1" type="ORF">thalar_00853</name>
</gene>
<accession>S9QM53</accession>
<dbReference type="Proteomes" id="UP000015351">
    <property type="component" value="Unassembled WGS sequence"/>
</dbReference>
<name>S9QM53_9RHOB</name>
<reference evidence="2" key="1">
    <citation type="journal article" date="2013" name="Stand. Genomic Sci.">
        <title>Genome sequence of the Litoreibacter arenae type strain (DSM 19593(T)), a member of the Roseobacter clade isolated from sea sand.</title>
        <authorList>
            <person name="Riedel T."/>
            <person name="Fiebig A."/>
            <person name="Petersen J."/>
            <person name="Gronow S."/>
            <person name="Kyrpides N.C."/>
            <person name="Goker M."/>
            <person name="Klenk H.P."/>
        </authorList>
    </citation>
    <scope>NUCLEOTIDE SEQUENCE [LARGE SCALE GENOMIC DNA]</scope>
    <source>
        <strain evidence="2">DSM 19593</strain>
    </source>
</reference>
<protein>
    <submittedName>
        <fullName evidence="1">Uncharacterized protein</fullName>
    </submittedName>
</protein>
<dbReference type="EMBL" id="AONI01000008">
    <property type="protein sequence ID" value="EPX80633.1"/>
    <property type="molecule type" value="Genomic_DNA"/>
</dbReference>
<dbReference type="HOGENOM" id="CLU_3008919_0_0_5"/>
<organism evidence="1 2">
    <name type="scientific">Litoreibacter arenae DSM 19593</name>
    <dbReference type="NCBI Taxonomy" id="1123360"/>
    <lineage>
        <taxon>Bacteria</taxon>
        <taxon>Pseudomonadati</taxon>
        <taxon>Pseudomonadota</taxon>
        <taxon>Alphaproteobacteria</taxon>
        <taxon>Rhodobacterales</taxon>
        <taxon>Roseobacteraceae</taxon>
        <taxon>Litoreibacter</taxon>
    </lineage>
</organism>
<keyword evidence="2" id="KW-1185">Reference proteome</keyword>
<proteinExistence type="predicted"/>
<evidence type="ECO:0000313" key="1">
    <source>
        <dbReference type="EMBL" id="EPX80633.1"/>
    </source>
</evidence>
<evidence type="ECO:0000313" key="2">
    <source>
        <dbReference type="Proteomes" id="UP000015351"/>
    </source>
</evidence>
<comment type="caution">
    <text evidence="1">The sequence shown here is derived from an EMBL/GenBank/DDBJ whole genome shotgun (WGS) entry which is preliminary data.</text>
</comment>
<dbReference type="AlphaFoldDB" id="S9QM53"/>